<dbReference type="InterPro" id="IPR040600">
    <property type="entry name" value="Agglutinin_C"/>
</dbReference>
<evidence type="ECO:0000313" key="3">
    <source>
        <dbReference type="EMBL" id="GMI33036.1"/>
    </source>
</evidence>
<feature type="domain" description="Agglutinin C-terminal" evidence="2">
    <location>
        <begin position="127"/>
        <end position="201"/>
    </location>
</feature>
<keyword evidence="1" id="KW-0472">Membrane</keyword>
<reference evidence="3" key="1">
    <citation type="submission" date="2022-07" db="EMBL/GenBank/DDBJ databases">
        <title>Genome analysis of Parmales, a sister group of diatoms, reveals the evolutionary specialization of diatoms from phago-mixotrophs to photoautotrophs.</title>
        <authorList>
            <person name="Ban H."/>
            <person name="Sato S."/>
            <person name="Yoshikawa S."/>
            <person name="Kazumasa Y."/>
            <person name="Nakamura Y."/>
            <person name="Ichinomiya M."/>
            <person name="Saitoh K."/>
            <person name="Sato N."/>
            <person name="Blanc-Mathieu R."/>
            <person name="Endo H."/>
            <person name="Kuwata A."/>
            <person name="Ogata H."/>
        </authorList>
    </citation>
    <scope>NUCLEOTIDE SEQUENCE</scope>
</reference>
<gene>
    <name evidence="3" type="ORF">TrRE_jg9937</name>
</gene>
<evidence type="ECO:0000256" key="1">
    <source>
        <dbReference type="SAM" id="Phobius"/>
    </source>
</evidence>
<keyword evidence="1" id="KW-0812">Transmembrane</keyword>
<protein>
    <recommendedName>
        <fullName evidence="2">Agglutinin C-terminal domain-containing protein</fullName>
    </recommendedName>
</protein>
<dbReference type="AlphaFoldDB" id="A0A9W7L563"/>
<feature type="transmembrane region" description="Helical" evidence="1">
    <location>
        <begin position="6"/>
        <end position="22"/>
    </location>
</feature>
<keyword evidence="4" id="KW-1185">Reference proteome</keyword>
<organism evidence="3 4">
    <name type="scientific">Triparma retinervis</name>
    <dbReference type="NCBI Taxonomy" id="2557542"/>
    <lineage>
        <taxon>Eukaryota</taxon>
        <taxon>Sar</taxon>
        <taxon>Stramenopiles</taxon>
        <taxon>Ochrophyta</taxon>
        <taxon>Bolidophyceae</taxon>
        <taxon>Parmales</taxon>
        <taxon>Triparmaceae</taxon>
        <taxon>Triparma</taxon>
    </lineage>
</organism>
<dbReference type="Pfam" id="PF18021">
    <property type="entry name" value="Agglutinin_C"/>
    <property type="match status" value="1"/>
</dbReference>
<comment type="caution">
    <text evidence="3">The sequence shown here is derived from an EMBL/GenBank/DDBJ whole genome shotgun (WGS) entry which is preliminary data.</text>
</comment>
<dbReference type="Gene3D" id="3.30.460.70">
    <property type="match status" value="1"/>
</dbReference>
<dbReference type="Proteomes" id="UP001165082">
    <property type="component" value="Unassembled WGS sequence"/>
</dbReference>
<evidence type="ECO:0000313" key="4">
    <source>
        <dbReference type="Proteomes" id="UP001165082"/>
    </source>
</evidence>
<accession>A0A9W7L563</accession>
<dbReference type="OrthoDB" id="10333208at2759"/>
<feature type="transmembrane region" description="Helical" evidence="1">
    <location>
        <begin position="27"/>
        <end position="44"/>
    </location>
</feature>
<name>A0A9W7L563_9STRA</name>
<keyword evidence="1" id="KW-1133">Transmembrane helix</keyword>
<proteinExistence type="predicted"/>
<evidence type="ECO:0000259" key="2">
    <source>
        <dbReference type="Pfam" id="PF18021"/>
    </source>
</evidence>
<dbReference type="EMBL" id="BRXZ01007727">
    <property type="protein sequence ID" value="GMI33036.1"/>
    <property type="molecule type" value="Genomic_DNA"/>
</dbReference>
<sequence>MDWAQYLSWIAIPCFLFVVLLFKRNRIFVVLLCTLNVILTWLWYNPAYSYFTCTPSTTTVYPSGFDLQILNDISDAESSDYAVVERTEINNMIKASFPANSRAWISNLDRQYTIPSSLLMSTMISMDQTNLQEYITDFYDCDDFSFNMFGDVRSVPVTSFVQNQAPIAFGVVFGTLHNGVRHAANVYVTLDEGVVCLEPQNDGNVSCDGMFKIVDTLII</sequence>